<dbReference type="PANTHER" id="PTHR32226:SF2">
    <property type="entry name" value="TELO2-INTERACTING PROTEIN 2"/>
    <property type="match status" value="1"/>
</dbReference>
<dbReference type="OrthoDB" id="6417021at2759"/>
<dbReference type="InterPro" id="IPR018870">
    <property type="entry name" value="Tti2"/>
</dbReference>
<evidence type="ECO:0000256" key="1">
    <source>
        <dbReference type="ARBA" id="ARBA00034736"/>
    </source>
</evidence>
<evidence type="ECO:0000313" key="2">
    <source>
        <dbReference type="EMBL" id="KAG8033908.1"/>
    </source>
</evidence>
<organism evidence="2 3">
    <name type="scientific">Cotesia typhae</name>
    <dbReference type="NCBI Taxonomy" id="2053667"/>
    <lineage>
        <taxon>Eukaryota</taxon>
        <taxon>Metazoa</taxon>
        <taxon>Ecdysozoa</taxon>
        <taxon>Arthropoda</taxon>
        <taxon>Hexapoda</taxon>
        <taxon>Insecta</taxon>
        <taxon>Pterygota</taxon>
        <taxon>Neoptera</taxon>
        <taxon>Endopterygota</taxon>
        <taxon>Hymenoptera</taxon>
        <taxon>Apocrita</taxon>
        <taxon>Ichneumonoidea</taxon>
        <taxon>Braconidae</taxon>
        <taxon>Microgastrinae</taxon>
        <taxon>Cotesia</taxon>
    </lineage>
</organism>
<sequence length="410" mass="47518">MDNLLKNIESMEITNTQELIINKIILNIENLINNCLVPQKLVGTDRPCDKNDFNDYSHTIDGNLIDLLAELNNLKNYNVDSRSLSIEDVDVREILLKSVIVVGEQSEKNPWNNSSTLELANKLLIELSWFFGVDKFSDIFANNDKDNRLRDILLLLRGKLLKSTWKTFPGSICCYRWLLHQVEMPGLLKYLTEVLPTALIIYDDYVPENRIVGLICIRKILEHSSLQNDFLKSGYADVLYDALEKLTHEREVKYILPLYNSTLLNNMELENNLELRHAYITSLPQLLTNIGCAKWCERLIRILSEYCGHHTDLKTLKATLQFAEIVLSMFHVRIPAHCLVLYTAFLKLHYDLTETPIFDEEIIRSLERCIYLLYKVTPNIGSAIIRDDRMRIIIKNSIHTSCFSDTKYCN</sequence>
<dbReference type="GO" id="GO:0005634">
    <property type="term" value="C:nucleus"/>
    <property type="evidence" value="ECO:0007669"/>
    <property type="project" value="TreeGrafter"/>
</dbReference>
<keyword evidence="3" id="KW-1185">Reference proteome</keyword>
<proteinExistence type="inferred from homology"/>
<evidence type="ECO:0008006" key="4">
    <source>
        <dbReference type="Google" id="ProtNLM"/>
    </source>
</evidence>
<accession>A0A8J5QVY4</accession>
<reference evidence="2" key="2">
    <citation type="submission" date="2021-04" db="EMBL/GenBank/DDBJ databases">
        <title>Genome-wide patterns of bracovirus chromosomal integration into multiple host tissues during parasitism.</title>
        <authorList>
            <person name="Chebbi M.A.C."/>
        </authorList>
    </citation>
    <scope>NUCLEOTIDE SEQUENCE</scope>
    <source>
        <tissue evidence="2">Whole body</tissue>
    </source>
</reference>
<gene>
    <name evidence="2" type="ORF">G9C98_008389</name>
</gene>
<dbReference type="AlphaFoldDB" id="A0A8J5QVY4"/>
<dbReference type="EMBL" id="JAAOIC020000072">
    <property type="protein sequence ID" value="KAG8033908.1"/>
    <property type="molecule type" value="Genomic_DNA"/>
</dbReference>
<evidence type="ECO:0000313" key="3">
    <source>
        <dbReference type="Proteomes" id="UP000729913"/>
    </source>
</evidence>
<comment type="caution">
    <text evidence="2">The sequence shown here is derived from an EMBL/GenBank/DDBJ whole genome shotgun (WGS) entry which is preliminary data.</text>
</comment>
<reference evidence="2" key="1">
    <citation type="submission" date="2020-03" db="EMBL/GenBank/DDBJ databases">
        <authorList>
            <person name="Chebbi M.A."/>
            <person name="Drezen J.M."/>
        </authorList>
    </citation>
    <scope>NUCLEOTIDE SEQUENCE</scope>
    <source>
        <tissue evidence="2">Whole body</tissue>
    </source>
</reference>
<dbReference type="GO" id="GO:0110078">
    <property type="term" value="C:TTT Hsp90 cochaperone complex"/>
    <property type="evidence" value="ECO:0007669"/>
    <property type="project" value="InterPro"/>
</dbReference>
<dbReference type="PANTHER" id="PTHR32226">
    <property type="entry name" value="TELO2-INTERACTING PROTEIN 2"/>
    <property type="match status" value="1"/>
</dbReference>
<dbReference type="GO" id="GO:0005829">
    <property type="term" value="C:cytosol"/>
    <property type="evidence" value="ECO:0007669"/>
    <property type="project" value="TreeGrafter"/>
</dbReference>
<comment type="similarity">
    <text evidence="1">Belongs to the TTI2 family.</text>
</comment>
<protein>
    <recommendedName>
        <fullName evidence="4">TELO2-interacting protein 2</fullName>
    </recommendedName>
</protein>
<name>A0A8J5QVY4_9HYME</name>
<dbReference type="Proteomes" id="UP000729913">
    <property type="component" value="Unassembled WGS sequence"/>
</dbReference>